<proteinExistence type="predicted"/>
<keyword evidence="2" id="KW-1185">Reference proteome</keyword>
<accession>A0A1G9ZEF9</accession>
<protein>
    <submittedName>
        <fullName evidence="1">Uncharacterized protein</fullName>
    </submittedName>
</protein>
<dbReference type="AlphaFoldDB" id="A0A1G9ZEF9"/>
<evidence type="ECO:0000313" key="1">
    <source>
        <dbReference type="EMBL" id="SDN19026.1"/>
    </source>
</evidence>
<gene>
    <name evidence="1" type="ORF">SAMN04487949_3604</name>
</gene>
<organism evidence="1 2">
    <name type="scientific">Halogranum gelatinilyticum</name>
    <dbReference type="NCBI Taxonomy" id="660521"/>
    <lineage>
        <taxon>Archaea</taxon>
        <taxon>Methanobacteriati</taxon>
        <taxon>Methanobacteriota</taxon>
        <taxon>Stenosarchaea group</taxon>
        <taxon>Halobacteria</taxon>
        <taxon>Halobacteriales</taxon>
        <taxon>Haloferacaceae</taxon>
    </lineage>
</organism>
<dbReference type="EMBL" id="FNHL01000007">
    <property type="protein sequence ID" value="SDN19026.1"/>
    <property type="molecule type" value="Genomic_DNA"/>
</dbReference>
<name>A0A1G9ZEF9_9EURY</name>
<sequence>MSRPIAPRQEGISVVKLRFVADALQLHAKDEDVSQLDAEERREAVFQHFSEAARALTRAPGRSDRRIRKLVTLHPKLQRGLDLLERETRFERNEVLHSFFAGREPFAVANHLCTETPDVRETTRWFLGNFQDLYDRLPDDLREKCEQVATAHDDATVEDLLMEAVYAFVYVGPFDEGEEAERITEGIDHIERTLRRLKPHFI</sequence>
<dbReference type="RefSeq" id="WP_139173392.1">
    <property type="nucleotide sequence ID" value="NZ_FNHL01000007.1"/>
</dbReference>
<evidence type="ECO:0000313" key="2">
    <source>
        <dbReference type="Proteomes" id="UP000199451"/>
    </source>
</evidence>
<dbReference type="Proteomes" id="UP000199451">
    <property type="component" value="Unassembled WGS sequence"/>
</dbReference>
<reference evidence="2" key="1">
    <citation type="submission" date="2016-10" db="EMBL/GenBank/DDBJ databases">
        <authorList>
            <person name="Varghese N."/>
            <person name="Submissions S."/>
        </authorList>
    </citation>
    <scope>NUCLEOTIDE SEQUENCE [LARGE SCALE GENOMIC DNA]</scope>
    <source>
        <strain evidence="2">CGMCC 1.10119</strain>
    </source>
</reference>